<feature type="transmembrane region" description="Helical" evidence="7">
    <location>
        <begin position="146"/>
        <end position="163"/>
    </location>
</feature>
<dbReference type="Proteomes" id="UP000248544">
    <property type="component" value="Unassembled WGS sequence"/>
</dbReference>
<feature type="transmembrane region" description="Helical" evidence="7">
    <location>
        <begin position="76"/>
        <end position="95"/>
    </location>
</feature>
<keyword evidence="9" id="KW-1185">Reference proteome</keyword>
<organism evidence="8 9">
    <name type="scientific">Spongiactinospora gelatinilytica</name>
    <dbReference type="NCBI Taxonomy" id="2666298"/>
    <lineage>
        <taxon>Bacteria</taxon>
        <taxon>Bacillati</taxon>
        <taxon>Actinomycetota</taxon>
        <taxon>Actinomycetes</taxon>
        <taxon>Streptosporangiales</taxon>
        <taxon>Streptosporangiaceae</taxon>
        <taxon>Spongiactinospora</taxon>
    </lineage>
</organism>
<feature type="transmembrane region" description="Helical" evidence="7">
    <location>
        <begin position="101"/>
        <end position="125"/>
    </location>
</feature>
<dbReference type="InterPro" id="IPR036259">
    <property type="entry name" value="MFS_trans_sf"/>
</dbReference>
<dbReference type="Pfam" id="PF05977">
    <property type="entry name" value="MFS_3"/>
    <property type="match status" value="1"/>
</dbReference>
<evidence type="ECO:0000256" key="6">
    <source>
        <dbReference type="ARBA" id="ARBA00023136"/>
    </source>
</evidence>
<feature type="transmembrane region" description="Helical" evidence="7">
    <location>
        <begin position="12"/>
        <end position="38"/>
    </location>
</feature>
<dbReference type="GO" id="GO:0005886">
    <property type="term" value="C:plasma membrane"/>
    <property type="evidence" value="ECO:0007669"/>
    <property type="project" value="UniProtKB-SubCell"/>
</dbReference>
<dbReference type="RefSeq" id="WP_199537485.1">
    <property type="nucleotide sequence ID" value="NZ_POUA01000533.1"/>
</dbReference>
<reference evidence="8 9" key="1">
    <citation type="submission" date="2018-01" db="EMBL/GenBank/DDBJ databases">
        <title>Draft genome sequence of Sphaerisporangium sp. 7K107.</title>
        <authorList>
            <person name="Sahin N."/>
            <person name="Saygin H."/>
            <person name="Ay H."/>
        </authorList>
    </citation>
    <scope>NUCLEOTIDE SEQUENCE [LARGE SCALE GENOMIC DNA]</scope>
    <source>
        <strain evidence="8 9">7K107</strain>
    </source>
</reference>
<protein>
    <submittedName>
        <fullName evidence="8">MFS transporter</fullName>
    </submittedName>
</protein>
<keyword evidence="2" id="KW-0813">Transport</keyword>
<evidence type="ECO:0000313" key="9">
    <source>
        <dbReference type="Proteomes" id="UP000248544"/>
    </source>
</evidence>
<feature type="transmembrane region" description="Helical" evidence="7">
    <location>
        <begin position="339"/>
        <end position="360"/>
    </location>
</feature>
<keyword evidence="4 7" id="KW-0812">Transmembrane</keyword>
<dbReference type="PANTHER" id="PTHR23513">
    <property type="entry name" value="INTEGRAL MEMBRANE EFFLUX PROTEIN-RELATED"/>
    <property type="match status" value="1"/>
</dbReference>
<comment type="subcellular location">
    <subcellularLocation>
        <location evidence="1">Cell membrane</location>
        <topology evidence="1">Multi-pass membrane protein</topology>
    </subcellularLocation>
</comment>
<feature type="transmembrane region" description="Helical" evidence="7">
    <location>
        <begin position="252"/>
        <end position="272"/>
    </location>
</feature>
<dbReference type="PANTHER" id="PTHR23513:SF6">
    <property type="entry name" value="MAJOR FACILITATOR SUPERFAMILY ASSOCIATED DOMAIN-CONTAINING PROTEIN"/>
    <property type="match status" value="1"/>
</dbReference>
<feature type="transmembrane region" description="Helical" evidence="7">
    <location>
        <begin position="169"/>
        <end position="188"/>
    </location>
</feature>
<dbReference type="AlphaFoldDB" id="A0A2W2F4W0"/>
<feature type="transmembrane region" description="Helical" evidence="7">
    <location>
        <begin position="366"/>
        <end position="387"/>
    </location>
</feature>
<evidence type="ECO:0000256" key="3">
    <source>
        <dbReference type="ARBA" id="ARBA00022475"/>
    </source>
</evidence>
<comment type="caution">
    <text evidence="8">The sequence shown here is derived from an EMBL/GenBank/DDBJ whole genome shotgun (WGS) entry which is preliminary data.</text>
</comment>
<sequence>MSHLTLLRRRPVLVLWLAETLSVFGDRFFTLALTWTAWQRSGAVAMGLVVVVEYVPHILIGMFGRRLIARFSSFRALAGVEVAQIAVVGAMPWLWDGIGLAGVLTVLALIGTADAITNPSLSALVPDLVPAGQVRDLVRLMDLTKRLTWVLGPGSAAVLLVWLPAEHLFLADAATFVVSGAAFAWLSARFRHRAAAPEHAPPQDAPARARAVLRAHPRLACALSMESVGEFCATVATIGLPIWLTAHLHAGPAAYGLVLTAMGAGSLAGNVLSAWRPLASFPAGFCLIWVARGVLLAAYAACGQVWQVVAVTALAAVVTPVTTIGLSAEISRLPGPARLRLFAIEATGLHAAGMGGMLALPVLIEAAPAAAFTAAGAVTAVAGLAALAGSRLLARREADVAISGTARS</sequence>
<evidence type="ECO:0000256" key="1">
    <source>
        <dbReference type="ARBA" id="ARBA00004651"/>
    </source>
</evidence>
<evidence type="ECO:0000256" key="7">
    <source>
        <dbReference type="SAM" id="Phobius"/>
    </source>
</evidence>
<dbReference type="InterPro" id="IPR010290">
    <property type="entry name" value="TM_effector"/>
</dbReference>
<evidence type="ECO:0000256" key="5">
    <source>
        <dbReference type="ARBA" id="ARBA00022989"/>
    </source>
</evidence>
<feature type="transmembrane region" description="Helical" evidence="7">
    <location>
        <begin position="228"/>
        <end position="246"/>
    </location>
</feature>
<dbReference type="Gene3D" id="1.20.1250.20">
    <property type="entry name" value="MFS general substrate transporter like domains"/>
    <property type="match status" value="1"/>
</dbReference>
<accession>A0A2W2F4W0</accession>
<feature type="transmembrane region" description="Helical" evidence="7">
    <location>
        <begin position="305"/>
        <end position="327"/>
    </location>
</feature>
<keyword evidence="6 7" id="KW-0472">Membrane</keyword>
<name>A0A2W2F4W0_9ACTN</name>
<evidence type="ECO:0000256" key="4">
    <source>
        <dbReference type="ARBA" id="ARBA00022692"/>
    </source>
</evidence>
<evidence type="ECO:0000256" key="2">
    <source>
        <dbReference type="ARBA" id="ARBA00022448"/>
    </source>
</evidence>
<dbReference type="SUPFAM" id="SSF103473">
    <property type="entry name" value="MFS general substrate transporter"/>
    <property type="match status" value="1"/>
</dbReference>
<gene>
    <name evidence="8" type="ORF">C1I98_36345</name>
</gene>
<keyword evidence="5 7" id="KW-1133">Transmembrane helix</keyword>
<feature type="transmembrane region" description="Helical" evidence="7">
    <location>
        <begin position="279"/>
        <end position="299"/>
    </location>
</feature>
<proteinExistence type="predicted"/>
<dbReference type="EMBL" id="POUA01000533">
    <property type="protein sequence ID" value="PZG23235.1"/>
    <property type="molecule type" value="Genomic_DNA"/>
</dbReference>
<evidence type="ECO:0000313" key="8">
    <source>
        <dbReference type="EMBL" id="PZG23235.1"/>
    </source>
</evidence>
<keyword evidence="3" id="KW-1003">Cell membrane</keyword>
<feature type="transmembrane region" description="Helical" evidence="7">
    <location>
        <begin position="44"/>
        <end position="64"/>
    </location>
</feature>